<dbReference type="AlphaFoldDB" id="A0A1G1TKR9"/>
<dbReference type="Gene3D" id="1.10.10.60">
    <property type="entry name" value="Homeodomain-like"/>
    <property type="match status" value="1"/>
</dbReference>
<dbReference type="GO" id="GO:0004803">
    <property type="term" value="F:transposase activity"/>
    <property type="evidence" value="ECO:0007669"/>
    <property type="project" value="InterPro"/>
</dbReference>
<protein>
    <submittedName>
        <fullName evidence="1">Transposase</fullName>
    </submittedName>
</protein>
<sequence>MVAILQQQQSGQTVAQIVREHGLSEATFYSWKSKYAGASVAELTRLKHLEEENRRLKQMFADLRLDNQAIKEILRKK</sequence>
<dbReference type="PANTHER" id="PTHR33609">
    <property type="entry name" value="LOW CALCIUM RESPONSE LOCUS PROTEIN S"/>
    <property type="match status" value="1"/>
</dbReference>
<reference evidence="1 2" key="1">
    <citation type="submission" date="2016-08" db="EMBL/GenBank/DDBJ databases">
        <title>Hymenobacter coccineus sp. nov., Hymenobacter lapidarius sp. nov. and Hymenobacter glacialis sp. nov., isolated from Antarctic soil.</title>
        <authorList>
            <person name="Sedlacek I."/>
            <person name="Kralova S."/>
            <person name="Kyrova K."/>
            <person name="Maslanova I."/>
            <person name="Stankova E."/>
            <person name="Vrbovska V."/>
            <person name="Nemec M."/>
            <person name="Bartak M."/>
            <person name="Svec P."/>
            <person name="Busse H.-J."/>
            <person name="Pantucek R."/>
        </authorList>
    </citation>
    <scope>NUCLEOTIDE SEQUENCE [LARGE SCALE GENOMIC DNA]</scope>
    <source>
        <strain evidence="1 2">CCM 8649</strain>
    </source>
</reference>
<comment type="caution">
    <text evidence="1">The sequence shown here is derived from an EMBL/GenBank/DDBJ whole genome shotgun (WGS) entry which is preliminary data.</text>
</comment>
<evidence type="ECO:0000313" key="1">
    <source>
        <dbReference type="EMBL" id="OGX91458.1"/>
    </source>
</evidence>
<dbReference type="GO" id="GO:0003677">
    <property type="term" value="F:DNA binding"/>
    <property type="evidence" value="ECO:0007669"/>
    <property type="project" value="InterPro"/>
</dbReference>
<dbReference type="InterPro" id="IPR002514">
    <property type="entry name" value="Transposase_8"/>
</dbReference>
<accession>A0A1G1TKR9</accession>
<dbReference type="InterPro" id="IPR009057">
    <property type="entry name" value="Homeodomain-like_sf"/>
</dbReference>
<evidence type="ECO:0000313" key="2">
    <source>
        <dbReference type="Proteomes" id="UP000177506"/>
    </source>
</evidence>
<gene>
    <name evidence="1" type="ORF">BEN49_19665</name>
</gene>
<dbReference type="NCBIfam" id="NF047593">
    <property type="entry name" value="IS66_ISAeme5_TnpA"/>
    <property type="match status" value="1"/>
</dbReference>
<dbReference type="GO" id="GO:0006313">
    <property type="term" value="P:DNA transposition"/>
    <property type="evidence" value="ECO:0007669"/>
    <property type="project" value="InterPro"/>
</dbReference>
<dbReference type="Pfam" id="PF01527">
    <property type="entry name" value="HTH_Tnp_1"/>
    <property type="match status" value="1"/>
</dbReference>
<dbReference type="Proteomes" id="UP000177506">
    <property type="component" value="Unassembled WGS sequence"/>
</dbReference>
<proteinExistence type="predicted"/>
<dbReference type="SUPFAM" id="SSF46689">
    <property type="entry name" value="Homeodomain-like"/>
    <property type="match status" value="1"/>
</dbReference>
<keyword evidence="2" id="KW-1185">Reference proteome</keyword>
<dbReference type="PANTHER" id="PTHR33609:SF5">
    <property type="entry name" value="LOW CALCIUM RESPONSE LOCUS PROTEIN S"/>
    <property type="match status" value="1"/>
</dbReference>
<dbReference type="EMBL" id="MDZA01000057">
    <property type="protein sequence ID" value="OGX91458.1"/>
    <property type="molecule type" value="Genomic_DNA"/>
</dbReference>
<name>A0A1G1TKR9_9BACT</name>
<organism evidence="1 2">
    <name type="scientific">Hymenobacter coccineus</name>
    <dbReference type="NCBI Taxonomy" id="1908235"/>
    <lineage>
        <taxon>Bacteria</taxon>
        <taxon>Pseudomonadati</taxon>
        <taxon>Bacteroidota</taxon>
        <taxon>Cytophagia</taxon>
        <taxon>Cytophagales</taxon>
        <taxon>Hymenobacteraceae</taxon>
        <taxon>Hymenobacter</taxon>
    </lineage>
</organism>
<dbReference type="InterPro" id="IPR052546">
    <property type="entry name" value="Transposase_8_domain"/>
</dbReference>